<reference evidence="2 3" key="1">
    <citation type="journal article" date="2016" name="Environ. Microbiol.">
        <title>Effector profiles distinguish formae speciales of Fusarium oxysporum.</title>
        <authorList>
            <person name="van Dam P."/>
            <person name="Fokkens L."/>
            <person name="Schmidt S.M."/>
            <person name="Linmans J.H."/>
            <person name="Kistler H.C."/>
            <person name="Ma L.J."/>
            <person name="Rep M."/>
        </authorList>
    </citation>
    <scope>NUCLEOTIDE SEQUENCE [LARGE SCALE GENOMIC DNA]</scope>
    <source>
        <strain evidence="2 3">Forc016</strain>
    </source>
</reference>
<proteinExistence type="predicted"/>
<evidence type="ECO:0000313" key="3">
    <source>
        <dbReference type="Proteomes" id="UP000219602"/>
    </source>
</evidence>
<gene>
    <name evidence="2" type="ORF">AU210_013623</name>
</gene>
<name>A0A2H3GBY1_FUSOX</name>
<comment type="caution">
    <text evidence="2">The sequence shown here is derived from an EMBL/GenBank/DDBJ whole genome shotgun (WGS) entry which is preliminary data.</text>
</comment>
<dbReference type="Proteomes" id="UP000219602">
    <property type="component" value="Chromosome 12"/>
</dbReference>
<dbReference type="EMBL" id="MABQ02000010">
    <property type="protein sequence ID" value="PCD24504.1"/>
    <property type="molecule type" value="Genomic_DNA"/>
</dbReference>
<dbReference type="SUPFAM" id="SSF54427">
    <property type="entry name" value="NTF2-like"/>
    <property type="match status" value="1"/>
</dbReference>
<dbReference type="InterPro" id="IPR037401">
    <property type="entry name" value="SnoaL-like"/>
</dbReference>
<accession>A0A2H3GBY1</accession>
<evidence type="ECO:0000259" key="1">
    <source>
        <dbReference type="Pfam" id="PF13577"/>
    </source>
</evidence>
<dbReference type="AlphaFoldDB" id="A0A2H3GBY1"/>
<protein>
    <recommendedName>
        <fullName evidence="1">SnoaL-like domain-containing protein</fullName>
    </recommendedName>
</protein>
<evidence type="ECO:0000313" key="2">
    <source>
        <dbReference type="EMBL" id="PCD24504.1"/>
    </source>
</evidence>
<dbReference type="InterPro" id="IPR032710">
    <property type="entry name" value="NTF2-like_dom_sf"/>
</dbReference>
<dbReference type="Gene3D" id="3.10.450.50">
    <property type="match status" value="1"/>
</dbReference>
<reference evidence="2 3" key="2">
    <citation type="journal article" date="2017" name="Sci. Rep.">
        <title>A mobile pathogenicity chromosome in Fusarium oxysporum for infection of multiple cucurbit species.</title>
        <authorList>
            <person name="van Dam P."/>
            <person name="Fokkens L."/>
            <person name="Ayukawa Y."/>
            <person name="van der Gragt M."/>
            <person name="Ter Horst A."/>
            <person name="Brankovics B."/>
            <person name="Houterman P.M."/>
            <person name="Arie T."/>
            <person name="Rep M."/>
        </authorList>
    </citation>
    <scope>NUCLEOTIDE SEQUENCE [LARGE SCALE GENOMIC DNA]</scope>
    <source>
        <strain evidence="2 3">Forc016</strain>
    </source>
</reference>
<feature type="domain" description="SnoaL-like" evidence="1">
    <location>
        <begin position="5"/>
        <end position="132"/>
    </location>
</feature>
<sequence length="149" mass="16040">MAPATSDHELIRNCIARYCIGVDLKDWNTFSNAFLDNAMVNFPGPGGPVEGVIAITATAQGMVANFQTQHALTTQLIEVTGEKTANATTYCTADVFGVGKDEGKRVTNWGLYQDKLVKGTFDGREDWKIAERIATLAAPLSGDLSLLSK</sequence>
<dbReference type="Pfam" id="PF13577">
    <property type="entry name" value="SnoaL_4"/>
    <property type="match status" value="1"/>
</dbReference>
<organism evidence="2 3">
    <name type="scientific">Fusarium oxysporum f. sp. radicis-cucumerinum</name>
    <dbReference type="NCBI Taxonomy" id="327505"/>
    <lineage>
        <taxon>Eukaryota</taxon>
        <taxon>Fungi</taxon>
        <taxon>Dikarya</taxon>
        <taxon>Ascomycota</taxon>
        <taxon>Pezizomycotina</taxon>
        <taxon>Sordariomycetes</taxon>
        <taxon>Hypocreomycetidae</taxon>
        <taxon>Hypocreales</taxon>
        <taxon>Nectriaceae</taxon>
        <taxon>Fusarium</taxon>
        <taxon>Fusarium oxysporum species complex</taxon>
    </lineage>
</organism>